<keyword evidence="7 10" id="KW-0720">Serine protease</keyword>
<feature type="active site" description="Charge relay system" evidence="10">
    <location>
        <position position="250"/>
    </location>
</feature>
<keyword evidence="6 10" id="KW-0378">Hydrolase</keyword>
<evidence type="ECO:0000256" key="13">
    <source>
        <dbReference type="SAM" id="SignalP"/>
    </source>
</evidence>
<feature type="domain" description="Peptidase S8/S53" evidence="14">
    <location>
        <begin position="49"/>
        <end position="298"/>
    </location>
</feature>
<evidence type="ECO:0000256" key="5">
    <source>
        <dbReference type="ARBA" id="ARBA00022692"/>
    </source>
</evidence>
<evidence type="ECO:0000256" key="7">
    <source>
        <dbReference type="ARBA" id="ARBA00022825"/>
    </source>
</evidence>
<proteinExistence type="inferred from homology"/>
<dbReference type="PRINTS" id="PR00723">
    <property type="entry name" value="SUBTILISIN"/>
</dbReference>
<organism evidence="15 16">
    <name type="scientific">Carbonactinospora thermoautotrophica</name>
    <dbReference type="NCBI Taxonomy" id="1469144"/>
    <lineage>
        <taxon>Bacteria</taxon>
        <taxon>Bacillati</taxon>
        <taxon>Actinomycetota</taxon>
        <taxon>Actinomycetes</taxon>
        <taxon>Kitasatosporales</taxon>
        <taxon>Carbonactinosporaceae</taxon>
        <taxon>Carbonactinospora</taxon>
    </lineage>
</organism>
<evidence type="ECO:0000313" key="15">
    <source>
        <dbReference type="EMBL" id="KWX01424.1"/>
    </source>
</evidence>
<feature type="compositionally biased region" description="Pro residues" evidence="11">
    <location>
        <begin position="383"/>
        <end position="399"/>
    </location>
</feature>
<keyword evidence="8 12" id="KW-1133">Transmembrane helix</keyword>
<keyword evidence="16" id="KW-1185">Reference proteome</keyword>
<evidence type="ECO:0000256" key="6">
    <source>
        <dbReference type="ARBA" id="ARBA00022801"/>
    </source>
</evidence>
<gene>
    <name evidence="15" type="ORF">LI90_2452</name>
</gene>
<dbReference type="RefSeq" id="WP_096059050.1">
    <property type="nucleotide sequence ID" value="NZ_LAXD01000001.1"/>
</dbReference>
<keyword evidence="5 12" id="KW-0812">Transmembrane</keyword>
<dbReference type="NCBIfam" id="TIGR03921">
    <property type="entry name" value="T7SS_mycosin"/>
    <property type="match status" value="1"/>
</dbReference>
<dbReference type="PANTHER" id="PTHR43806:SF11">
    <property type="entry name" value="CEREVISIN-RELATED"/>
    <property type="match status" value="1"/>
</dbReference>
<dbReference type="PROSITE" id="PS51892">
    <property type="entry name" value="SUBTILASE"/>
    <property type="match status" value="1"/>
</dbReference>
<accession>A0A132MUE9</accession>
<reference evidence="16" key="1">
    <citation type="submission" date="2015-04" db="EMBL/GenBank/DDBJ databases">
        <title>Physiological reanalysis, assessment of diazotrophy, and genome sequences of multiple isolates of Streptomyces thermoautotrophicus.</title>
        <authorList>
            <person name="MacKellar D.C."/>
            <person name="Lieber L."/>
            <person name="Norman J."/>
            <person name="Bolger A."/>
            <person name="Tobin C."/>
            <person name="Murray J.W."/>
            <person name="Chang R."/>
            <person name="Ford T."/>
            <person name="Nguyen P.Q."/>
            <person name="Woodward J."/>
            <person name="Permingeat H."/>
            <person name="Joshi N.S."/>
            <person name="Silver P.A."/>
            <person name="Usadel B."/>
            <person name="Rutherford A.W."/>
            <person name="Friesen M."/>
            <person name="Prell J."/>
        </authorList>
    </citation>
    <scope>NUCLEOTIDE SEQUENCE [LARGE SCALE GENOMIC DNA]</scope>
    <source>
        <strain evidence="16">H1</strain>
    </source>
</reference>
<evidence type="ECO:0000256" key="11">
    <source>
        <dbReference type="SAM" id="MobiDB-lite"/>
    </source>
</evidence>
<evidence type="ECO:0000259" key="14">
    <source>
        <dbReference type="Pfam" id="PF00082"/>
    </source>
</evidence>
<evidence type="ECO:0000256" key="8">
    <source>
        <dbReference type="ARBA" id="ARBA00022989"/>
    </source>
</evidence>
<dbReference type="InterPro" id="IPR050131">
    <property type="entry name" value="Peptidase_S8_subtilisin-like"/>
</dbReference>
<protein>
    <submittedName>
        <fullName evidence="15">Putative peptidase S08 family protein</fullName>
    </submittedName>
</protein>
<evidence type="ECO:0000256" key="1">
    <source>
        <dbReference type="ARBA" id="ARBA00004162"/>
    </source>
</evidence>
<comment type="similarity">
    <text evidence="2 10">Belongs to the peptidase S8 family.</text>
</comment>
<evidence type="ECO:0000256" key="2">
    <source>
        <dbReference type="ARBA" id="ARBA00011073"/>
    </source>
</evidence>
<dbReference type="PANTHER" id="PTHR43806">
    <property type="entry name" value="PEPTIDASE S8"/>
    <property type="match status" value="1"/>
</dbReference>
<comment type="caution">
    <text evidence="15">The sequence shown here is derived from an EMBL/GenBank/DDBJ whole genome shotgun (WGS) entry which is preliminary data.</text>
</comment>
<name>A0A132MUE9_9ACTN</name>
<keyword evidence="9 12" id="KW-0472">Membrane</keyword>
<dbReference type="InterPro" id="IPR036852">
    <property type="entry name" value="Peptidase_S8/S53_dom_sf"/>
</dbReference>
<dbReference type="Gene3D" id="3.40.50.200">
    <property type="entry name" value="Peptidase S8/S53 domain"/>
    <property type="match status" value="1"/>
</dbReference>
<dbReference type="InterPro" id="IPR023834">
    <property type="entry name" value="T7SS_pept_S8A_mycosin"/>
</dbReference>
<comment type="subcellular location">
    <subcellularLocation>
        <location evidence="1">Cell membrane</location>
        <topology evidence="1">Single-pass membrane protein</topology>
    </subcellularLocation>
</comment>
<dbReference type="EMBL" id="LAXD01000001">
    <property type="protein sequence ID" value="KWX01424.1"/>
    <property type="molecule type" value="Genomic_DNA"/>
</dbReference>
<feature type="active site" description="Charge relay system" evidence="10">
    <location>
        <position position="58"/>
    </location>
</feature>
<keyword evidence="4 10" id="KW-0645">Protease</keyword>
<feature type="active site" description="Charge relay system" evidence="10">
    <location>
        <position position="91"/>
    </location>
</feature>
<evidence type="ECO:0000313" key="16">
    <source>
        <dbReference type="Proteomes" id="UP000070188"/>
    </source>
</evidence>
<dbReference type="GO" id="GO:0005886">
    <property type="term" value="C:plasma membrane"/>
    <property type="evidence" value="ECO:0007669"/>
    <property type="project" value="UniProtKB-SubCell"/>
</dbReference>
<dbReference type="Pfam" id="PF00082">
    <property type="entry name" value="Peptidase_S8"/>
    <property type="match status" value="1"/>
</dbReference>
<feature type="region of interest" description="Disordered" evidence="11">
    <location>
        <begin position="374"/>
        <end position="429"/>
    </location>
</feature>
<dbReference type="InterPro" id="IPR015500">
    <property type="entry name" value="Peptidase_S8_subtilisin-rel"/>
</dbReference>
<evidence type="ECO:0000256" key="3">
    <source>
        <dbReference type="ARBA" id="ARBA00022475"/>
    </source>
</evidence>
<sequence>MRRLLRAGSLLTASGILLLVASGPATAGVSNQWALQKLRAQEAWKYSQGRGVIVGLADTGVDASHPDLQDVVMPGRDFVGSSDGRTDVGGHGTGMASIIAGQGVTAAGVRGLAPAAKIFPLRTSEWGSNDPAAVEKAIPEVVAKGVKVLNLSMASYNLDPELAKDNPEKTAIEYALRHDVVVVAGAGNNANSRPAYPAGYAGVIAVTAVDEHGKPWAKTGHGPWVTVAAPGVGIYTARPGGKYKTVDGTSSATAYVSATVALIRAKYPELSANQVIHRLIKTADDCGPPGKDDYCGYGMINPVRALTEDVGDWPKDKNPLAPELTAAQPTQQPQASGDTNAGGPGVLVWALGGLLAVGAVIALVVLLARRGGNRNQSPGGGGWPPPPGPPGPYGPPPGPQYQQAGAPPGPWQQPGPPPPPPPGWQQPRR</sequence>
<feature type="transmembrane region" description="Helical" evidence="12">
    <location>
        <begin position="346"/>
        <end position="368"/>
    </location>
</feature>
<dbReference type="STRING" id="1469144.LI90_2452"/>
<feature type="chain" id="PRO_5007452703" evidence="13">
    <location>
        <begin position="28"/>
        <end position="429"/>
    </location>
</feature>
<keyword evidence="13" id="KW-0732">Signal</keyword>
<dbReference type="SUPFAM" id="SSF52743">
    <property type="entry name" value="Subtilisin-like"/>
    <property type="match status" value="1"/>
</dbReference>
<evidence type="ECO:0000256" key="9">
    <source>
        <dbReference type="ARBA" id="ARBA00023136"/>
    </source>
</evidence>
<dbReference type="GO" id="GO:0006508">
    <property type="term" value="P:proteolysis"/>
    <property type="evidence" value="ECO:0007669"/>
    <property type="project" value="UniProtKB-KW"/>
</dbReference>
<dbReference type="GO" id="GO:0004252">
    <property type="term" value="F:serine-type endopeptidase activity"/>
    <property type="evidence" value="ECO:0007669"/>
    <property type="project" value="UniProtKB-UniRule"/>
</dbReference>
<dbReference type="AlphaFoldDB" id="A0A132MUE9"/>
<evidence type="ECO:0000256" key="10">
    <source>
        <dbReference type="PROSITE-ProRule" id="PRU01240"/>
    </source>
</evidence>
<dbReference type="OrthoDB" id="9798386at2"/>
<dbReference type="PATRIC" id="fig|1469144.10.peg.2658"/>
<dbReference type="Proteomes" id="UP000070188">
    <property type="component" value="Unassembled WGS sequence"/>
</dbReference>
<feature type="compositionally biased region" description="Pro residues" evidence="11">
    <location>
        <begin position="407"/>
        <end position="429"/>
    </location>
</feature>
<keyword evidence="3" id="KW-1003">Cell membrane</keyword>
<feature type="signal peptide" evidence="13">
    <location>
        <begin position="1"/>
        <end position="27"/>
    </location>
</feature>
<evidence type="ECO:0000256" key="12">
    <source>
        <dbReference type="SAM" id="Phobius"/>
    </source>
</evidence>
<dbReference type="InterPro" id="IPR000209">
    <property type="entry name" value="Peptidase_S8/S53_dom"/>
</dbReference>
<evidence type="ECO:0000256" key="4">
    <source>
        <dbReference type="ARBA" id="ARBA00022670"/>
    </source>
</evidence>